<gene>
    <name evidence="2" type="ORF">TvY486_0004360</name>
</gene>
<dbReference type="AlphaFoldDB" id="F9WVU4"/>
<evidence type="ECO:0000313" key="3">
    <source>
        <dbReference type="Proteomes" id="UP000009027"/>
    </source>
</evidence>
<dbReference type="GO" id="GO:0005737">
    <property type="term" value="C:cytoplasm"/>
    <property type="evidence" value="ECO:0007669"/>
    <property type="project" value="TreeGrafter"/>
</dbReference>
<protein>
    <submittedName>
        <fullName evidence="2">Uncharacterized protein</fullName>
    </submittedName>
</protein>
<proteinExistence type="predicted"/>
<feature type="region of interest" description="Disordered" evidence="1">
    <location>
        <begin position="327"/>
        <end position="346"/>
    </location>
</feature>
<name>F9WVU4_TRYVY</name>
<organism evidence="2 3">
    <name type="scientific">Trypanosoma vivax (strain Y486)</name>
    <dbReference type="NCBI Taxonomy" id="1055687"/>
    <lineage>
        <taxon>Eukaryota</taxon>
        <taxon>Discoba</taxon>
        <taxon>Euglenozoa</taxon>
        <taxon>Kinetoplastea</taxon>
        <taxon>Metakinetoplastina</taxon>
        <taxon>Trypanosomatida</taxon>
        <taxon>Trypanosomatidae</taxon>
        <taxon>Trypanosoma</taxon>
        <taxon>Duttonella</taxon>
    </lineage>
</organism>
<dbReference type="Proteomes" id="UP000009027">
    <property type="component" value="Unassembled WGS sequence"/>
</dbReference>
<dbReference type="PANTHER" id="PTHR46348">
    <property type="entry name" value="DELETED IN LUNG AND ESOPHAGEAL CANCER PROTEIN 1"/>
    <property type="match status" value="1"/>
</dbReference>
<dbReference type="GO" id="GO:0008285">
    <property type="term" value="P:negative regulation of cell population proliferation"/>
    <property type="evidence" value="ECO:0007669"/>
    <property type="project" value="InterPro"/>
</dbReference>
<dbReference type="EMBL" id="CAEX01008151">
    <property type="protein sequence ID" value="CCD21705.1"/>
    <property type="molecule type" value="Genomic_DNA"/>
</dbReference>
<dbReference type="VEuPathDB" id="TriTrypDB:TvY486_0004360"/>
<dbReference type="PANTHER" id="PTHR46348:SF1">
    <property type="entry name" value="DELETED IN LUNG AND ESOPHAGEAL CANCER PROTEIN 1"/>
    <property type="match status" value="1"/>
</dbReference>
<sequence>MKSILQPISMLKVHKPLITRANVVKNSLLIIPQVVDPSSVRGNGRLATGNRSSIVDVSSVVMCDGAETDSSDVDDWPLTSNVQSSCGLGKSSGTSVAPAVTNMDERVDILEFMERRRRELAEQSRRYFVPIELELRALCGMARLTVEPSEHLIRLPAYVREQRCTQMILLINKSCAMMSFLLELSSPSFSIASTRLASLGDTYDELEVEDEEVLLMRRAMENLKWCRLSERLRARRLVRGSGRKEAATKGGMEILLEEPPTGRVGAAASTGESGYVATKYQLCPHDELEVIIEYNHPSVDELSSLIAHTPTVEATLDILFLPSDTPAPKVSQSPVKEPKQTFHPPPVLELRQSIPLLLTLSKLPESTASPC</sequence>
<dbReference type="InterPro" id="IPR033304">
    <property type="entry name" value="DLEC1"/>
</dbReference>
<evidence type="ECO:0000313" key="2">
    <source>
        <dbReference type="EMBL" id="CCD21705.1"/>
    </source>
</evidence>
<dbReference type="GO" id="GO:0005929">
    <property type="term" value="C:cilium"/>
    <property type="evidence" value="ECO:0007669"/>
    <property type="project" value="TreeGrafter"/>
</dbReference>
<evidence type="ECO:0000256" key="1">
    <source>
        <dbReference type="SAM" id="MobiDB-lite"/>
    </source>
</evidence>
<keyword evidence="3" id="KW-1185">Reference proteome</keyword>
<dbReference type="GO" id="GO:0015631">
    <property type="term" value="F:tubulin binding"/>
    <property type="evidence" value="ECO:0007669"/>
    <property type="project" value="TreeGrafter"/>
</dbReference>
<accession>F9WVU4</accession>
<reference evidence="2 3" key="1">
    <citation type="journal article" date="2012" name="Proc. Natl. Acad. Sci. U.S.A.">
        <title>Antigenic diversity is generated by distinct evolutionary mechanisms in African trypanosome species.</title>
        <authorList>
            <person name="Jackson A.P."/>
            <person name="Berry A."/>
            <person name="Aslett M."/>
            <person name="Allison H.C."/>
            <person name="Burton P."/>
            <person name="Vavrova-Anderson J."/>
            <person name="Brown R."/>
            <person name="Browne H."/>
            <person name="Corton N."/>
            <person name="Hauser H."/>
            <person name="Gamble J."/>
            <person name="Gilderthorp R."/>
            <person name="Marcello L."/>
            <person name="McQuillan J."/>
            <person name="Otto T.D."/>
            <person name="Quail M.A."/>
            <person name="Sanders M.J."/>
            <person name="van Tonder A."/>
            <person name="Ginger M.L."/>
            <person name="Field M.C."/>
            <person name="Barry J.D."/>
            <person name="Hertz-Fowler C."/>
            <person name="Berriman M."/>
        </authorList>
    </citation>
    <scope>NUCLEOTIDE SEQUENCE</scope>
    <source>
        <strain evidence="2 3">Y486</strain>
    </source>
</reference>